<reference evidence="2" key="1">
    <citation type="journal article" date="2022" name="bioRxiv">
        <title>Sequencing and chromosome-scale assembly of the giantPleurodeles waltlgenome.</title>
        <authorList>
            <person name="Brown T."/>
            <person name="Elewa A."/>
            <person name="Iarovenko S."/>
            <person name="Subramanian E."/>
            <person name="Araus A.J."/>
            <person name="Petzold A."/>
            <person name="Susuki M."/>
            <person name="Suzuki K.-i.T."/>
            <person name="Hayashi T."/>
            <person name="Toyoda A."/>
            <person name="Oliveira C."/>
            <person name="Osipova E."/>
            <person name="Leigh N.D."/>
            <person name="Simon A."/>
            <person name="Yun M.H."/>
        </authorList>
    </citation>
    <scope>NUCLEOTIDE SEQUENCE</scope>
    <source>
        <strain evidence="2">20211129_DDA</strain>
        <tissue evidence="2">Liver</tissue>
    </source>
</reference>
<dbReference type="EMBL" id="JANPWB010000016">
    <property type="protein sequence ID" value="KAJ1084670.1"/>
    <property type="molecule type" value="Genomic_DNA"/>
</dbReference>
<feature type="region of interest" description="Disordered" evidence="1">
    <location>
        <begin position="94"/>
        <end position="120"/>
    </location>
</feature>
<keyword evidence="3" id="KW-1185">Reference proteome</keyword>
<protein>
    <submittedName>
        <fullName evidence="2">Uncharacterized protein</fullName>
    </submittedName>
</protein>
<accession>A0AAV7L2H1</accession>
<gene>
    <name evidence="2" type="ORF">NDU88_004816</name>
</gene>
<organism evidence="2 3">
    <name type="scientific">Pleurodeles waltl</name>
    <name type="common">Iberian ribbed newt</name>
    <dbReference type="NCBI Taxonomy" id="8319"/>
    <lineage>
        <taxon>Eukaryota</taxon>
        <taxon>Metazoa</taxon>
        <taxon>Chordata</taxon>
        <taxon>Craniata</taxon>
        <taxon>Vertebrata</taxon>
        <taxon>Euteleostomi</taxon>
        <taxon>Amphibia</taxon>
        <taxon>Batrachia</taxon>
        <taxon>Caudata</taxon>
        <taxon>Salamandroidea</taxon>
        <taxon>Salamandridae</taxon>
        <taxon>Pleurodelinae</taxon>
        <taxon>Pleurodeles</taxon>
    </lineage>
</organism>
<evidence type="ECO:0000256" key="1">
    <source>
        <dbReference type="SAM" id="MobiDB-lite"/>
    </source>
</evidence>
<evidence type="ECO:0000313" key="3">
    <source>
        <dbReference type="Proteomes" id="UP001066276"/>
    </source>
</evidence>
<comment type="caution">
    <text evidence="2">The sequence shown here is derived from an EMBL/GenBank/DDBJ whole genome shotgun (WGS) entry which is preliminary data.</text>
</comment>
<dbReference type="Proteomes" id="UP001066276">
    <property type="component" value="Chromosome 12"/>
</dbReference>
<evidence type="ECO:0000313" key="2">
    <source>
        <dbReference type="EMBL" id="KAJ1084670.1"/>
    </source>
</evidence>
<proteinExistence type="predicted"/>
<dbReference type="AlphaFoldDB" id="A0AAV7L2H1"/>
<sequence length="120" mass="13248">MLLYPVPSVIVGGMTEFFEMPDDVWQWLEMWDKVPKERFKVGRPGMYGQALRGSCDADGSHAAFTQWSPTGSENGRVEIQADRTMVLAVSDQSGVAPAATSMNQEQGALRESGAEEDMCW</sequence>
<name>A0AAV7L2H1_PLEWA</name>